<dbReference type="GO" id="GO:0005829">
    <property type="term" value="C:cytosol"/>
    <property type="evidence" value="ECO:0007669"/>
    <property type="project" value="TreeGrafter"/>
</dbReference>
<dbReference type="InterPro" id="IPR002173">
    <property type="entry name" value="Carboh/pur_kinase_PfkB_CS"/>
</dbReference>
<gene>
    <name evidence="4" type="ORF">CTDIVETGP_2736</name>
</gene>
<evidence type="ECO:0000313" key="5">
    <source>
        <dbReference type="Proteomes" id="UP000019482"/>
    </source>
</evidence>
<dbReference type="PANTHER" id="PTHR10584:SF166">
    <property type="entry name" value="RIBOKINASE"/>
    <property type="match status" value="1"/>
</dbReference>
<comment type="caution">
    <text evidence="4">The sequence shown here is derived from an EMBL/GenBank/DDBJ whole genome shotgun (WGS) entry which is preliminary data.</text>
</comment>
<evidence type="ECO:0000259" key="3">
    <source>
        <dbReference type="Pfam" id="PF00294"/>
    </source>
</evidence>
<dbReference type="AlphaFoldDB" id="W6N807"/>
<organism evidence="4 5">
    <name type="scientific">Clostridium tyrobutyricum DIVETGP</name>
    <dbReference type="NCBI Taxonomy" id="1408889"/>
    <lineage>
        <taxon>Bacteria</taxon>
        <taxon>Bacillati</taxon>
        <taxon>Bacillota</taxon>
        <taxon>Clostridia</taxon>
        <taxon>Eubacteriales</taxon>
        <taxon>Clostridiaceae</taxon>
        <taxon>Clostridium</taxon>
    </lineage>
</organism>
<evidence type="ECO:0000256" key="1">
    <source>
        <dbReference type="ARBA" id="ARBA00022679"/>
    </source>
</evidence>
<dbReference type="SUPFAM" id="SSF53613">
    <property type="entry name" value="Ribokinase-like"/>
    <property type="match status" value="1"/>
</dbReference>
<keyword evidence="1 4" id="KW-0808">Transferase</keyword>
<evidence type="ECO:0000256" key="2">
    <source>
        <dbReference type="ARBA" id="ARBA00022777"/>
    </source>
</evidence>
<dbReference type="Pfam" id="PF00294">
    <property type="entry name" value="PfkB"/>
    <property type="match status" value="1"/>
</dbReference>
<sequence length="193" mass="21226">MDILNNDIDSSEDIISKSDILVSQFEIPMKTIERGFKIAKKYNKITVLNPSPVLEISDGIIQNTDIIIPNEVEIYAFTKIHVNNLKSAAEAGKLFIDRGVKAVIITLGEIGAALITEHKQELIPAYKVQAIDTTAAGDSFLGALVSKIDIEHVSFENLKDAVVFGNQVSSITVQRKGAQPSIPYLKEVKEIYK</sequence>
<dbReference type="PROSITE" id="PS00584">
    <property type="entry name" value="PFKB_KINASES_2"/>
    <property type="match status" value="1"/>
</dbReference>
<accession>W6N807</accession>
<dbReference type="EC" id="2.7.1.15" evidence="4"/>
<dbReference type="EMBL" id="CBXI010000044">
    <property type="protein sequence ID" value="CDL92666.1"/>
    <property type="molecule type" value="Genomic_DNA"/>
</dbReference>
<dbReference type="GO" id="GO:0004747">
    <property type="term" value="F:ribokinase activity"/>
    <property type="evidence" value="ECO:0007669"/>
    <property type="project" value="UniProtKB-EC"/>
</dbReference>
<dbReference type="InterPro" id="IPR011611">
    <property type="entry name" value="PfkB_dom"/>
</dbReference>
<feature type="domain" description="Carbohydrate kinase PfkB" evidence="3">
    <location>
        <begin position="11"/>
        <end position="183"/>
    </location>
</feature>
<reference evidence="4 5" key="1">
    <citation type="journal article" date="2015" name="Genome Announc.">
        <title>Draft Genome Sequence of Clostridium tyrobutyricum Strain DIVETGP, Isolated from Cow's Milk for Grana Padano Production.</title>
        <authorList>
            <person name="Soggiu A."/>
            <person name="Piras C."/>
            <person name="Gaiarsa S."/>
            <person name="Sassera D."/>
            <person name="Roncada P."/>
            <person name="Bendixen E."/>
            <person name="Brasca M."/>
            <person name="Bonizzi L."/>
        </authorList>
    </citation>
    <scope>NUCLEOTIDE SEQUENCE [LARGE SCALE GENOMIC DNA]</scope>
    <source>
        <strain evidence="4 5">DIVETGP</strain>
    </source>
</reference>
<keyword evidence="5" id="KW-1185">Reference proteome</keyword>
<dbReference type="Gene3D" id="3.40.1190.20">
    <property type="match status" value="1"/>
</dbReference>
<protein>
    <submittedName>
        <fullName evidence="4">Ribokinase</fullName>
        <ecNumber evidence="4">2.7.1.15</ecNumber>
    </submittedName>
</protein>
<proteinExistence type="predicted"/>
<dbReference type="InterPro" id="IPR029056">
    <property type="entry name" value="Ribokinase-like"/>
</dbReference>
<name>W6N807_CLOTY</name>
<evidence type="ECO:0000313" key="4">
    <source>
        <dbReference type="EMBL" id="CDL92666.1"/>
    </source>
</evidence>
<dbReference type="Proteomes" id="UP000019482">
    <property type="component" value="Unassembled WGS sequence"/>
</dbReference>
<dbReference type="PANTHER" id="PTHR10584">
    <property type="entry name" value="SUGAR KINASE"/>
    <property type="match status" value="1"/>
</dbReference>
<keyword evidence="2 4" id="KW-0418">Kinase</keyword>